<keyword evidence="2" id="KW-1185">Reference proteome</keyword>
<dbReference type="PANTHER" id="PTHR48100">
    <property type="entry name" value="BROAD-SPECIFICITY PHOSPHATASE YOR283W-RELATED"/>
    <property type="match status" value="1"/>
</dbReference>
<dbReference type="Proteomes" id="UP000318937">
    <property type="component" value="Unassembled WGS sequence"/>
</dbReference>
<dbReference type="OrthoDB" id="2185101at2"/>
<dbReference type="EMBL" id="VDGG01000002">
    <property type="protein sequence ID" value="TQR18638.1"/>
    <property type="molecule type" value="Genomic_DNA"/>
</dbReference>
<reference evidence="1 2" key="1">
    <citation type="submission" date="2019-05" db="EMBL/GenBank/DDBJ databases">
        <title>Psychrobacillus vulpis sp. nov., a new species isolated from feces of a red fox that inhabits in The Tablas de Daimiel Natural Park, Albacete, Spain.</title>
        <authorList>
            <person name="Rodriguez M."/>
            <person name="Reina J.C."/>
            <person name="Bejar V."/>
            <person name="Llamas I."/>
        </authorList>
    </citation>
    <scope>NUCLEOTIDE SEQUENCE [LARGE SCALE GENOMIC DNA]</scope>
    <source>
        <strain evidence="1 2">NHI-2</strain>
    </source>
</reference>
<protein>
    <submittedName>
        <fullName evidence="1">Histidine phosphatase family protein</fullName>
    </submittedName>
</protein>
<dbReference type="Gene3D" id="3.40.50.1240">
    <property type="entry name" value="Phosphoglycerate mutase-like"/>
    <property type="match status" value="1"/>
</dbReference>
<dbReference type="GO" id="GO:0016791">
    <property type="term" value="F:phosphatase activity"/>
    <property type="evidence" value="ECO:0007669"/>
    <property type="project" value="TreeGrafter"/>
</dbReference>
<dbReference type="Pfam" id="PF00300">
    <property type="entry name" value="His_Phos_1"/>
    <property type="match status" value="1"/>
</dbReference>
<dbReference type="InterPro" id="IPR013078">
    <property type="entry name" value="His_Pase_superF_clade-1"/>
</dbReference>
<evidence type="ECO:0000313" key="2">
    <source>
        <dbReference type="Proteomes" id="UP000318937"/>
    </source>
</evidence>
<dbReference type="InterPro" id="IPR029033">
    <property type="entry name" value="His_PPase_superfam"/>
</dbReference>
<accession>A0A544TMG8</accession>
<comment type="caution">
    <text evidence="1">The sequence shown here is derived from an EMBL/GenBank/DDBJ whole genome shotgun (WGS) entry which is preliminary data.</text>
</comment>
<dbReference type="AlphaFoldDB" id="A0A544TMG8"/>
<dbReference type="CDD" id="cd07067">
    <property type="entry name" value="HP_PGM_like"/>
    <property type="match status" value="1"/>
</dbReference>
<dbReference type="GO" id="GO:0005737">
    <property type="term" value="C:cytoplasm"/>
    <property type="evidence" value="ECO:0007669"/>
    <property type="project" value="TreeGrafter"/>
</dbReference>
<dbReference type="InterPro" id="IPR050275">
    <property type="entry name" value="PGM_Phosphatase"/>
</dbReference>
<sequence>MTNLYFVRHAHSIYSPDELNRPLSERGMEDAKLTTNLLKVLQIDQVISSPYKRAVQTVEGIAELIGKEIELIDDFRERTLSEHPVADFNEAISKVWADFDFSLEGGESNNIAQKRGVEATLQVLDKYEGQNIVIGTHGNIQVLIMNYFDPQYDVHFWEQLAMPDIYKLTFNEKNLVQVRRINIHEVKVSNIGYTIYKSAD</sequence>
<dbReference type="PANTHER" id="PTHR48100:SF59">
    <property type="entry name" value="ADENOSYLCOBALAMIN_ALPHA-RIBAZOLE PHOSPHATASE"/>
    <property type="match status" value="1"/>
</dbReference>
<proteinExistence type="predicted"/>
<dbReference type="SUPFAM" id="SSF53254">
    <property type="entry name" value="Phosphoglycerate mutase-like"/>
    <property type="match status" value="1"/>
</dbReference>
<evidence type="ECO:0000313" key="1">
    <source>
        <dbReference type="EMBL" id="TQR18638.1"/>
    </source>
</evidence>
<gene>
    <name evidence="1" type="ORF">FG383_01425</name>
</gene>
<name>A0A544TMG8_9BACI</name>
<dbReference type="RefSeq" id="WP_142605160.1">
    <property type="nucleotide sequence ID" value="NZ_VDGG01000002.1"/>
</dbReference>
<dbReference type="SMART" id="SM00855">
    <property type="entry name" value="PGAM"/>
    <property type="match status" value="1"/>
</dbReference>
<organism evidence="1 2">
    <name type="scientific">Psychrobacillus soli</name>
    <dbReference type="NCBI Taxonomy" id="1543965"/>
    <lineage>
        <taxon>Bacteria</taxon>
        <taxon>Bacillati</taxon>
        <taxon>Bacillota</taxon>
        <taxon>Bacilli</taxon>
        <taxon>Bacillales</taxon>
        <taxon>Bacillaceae</taxon>
        <taxon>Psychrobacillus</taxon>
    </lineage>
</organism>